<keyword evidence="2" id="KW-1185">Reference proteome</keyword>
<protein>
    <submittedName>
        <fullName evidence="1">Uncharacterized protein</fullName>
    </submittedName>
</protein>
<dbReference type="KEGG" id="sxi:SXIM_38850"/>
<organism evidence="1 2">
    <name type="scientific">Streptomyces xiamenensis</name>
    <dbReference type="NCBI Taxonomy" id="408015"/>
    <lineage>
        <taxon>Bacteria</taxon>
        <taxon>Bacillati</taxon>
        <taxon>Actinomycetota</taxon>
        <taxon>Actinomycetes</taxon>
        <taxon>Kitasatosporales</taxon>
        <taxon>Streptomycetaceae</taxon>
        <taxon>Streptomyces</taxon>
    </lineage>
</organism>
<dbReference type="Proteomes" id="UP000034034">
    <property type="component" value="Chromosome"/>
</dbReference>
<accession>A0A0F7FYV7</accession>
<evidence type="ECO:0000313" key="1">
    <source>
        <dbReference type="EMBL" id="AKG45269.1"/>
    </source>
</evidence>
<name>A0A0F7FYV7_9ACTN</name>
<dbReference type="EMBL" id="CP009922">
    <property type="protein sequence ID" value="AKG45269.1"/>
    <property type="molecule type" value="Genomic_DNA"/>
</dbReference>
<dbReference type="STRING" id="408015.SXIM_38850"/>
<dbReference type="HOGENOM" id="CLU_3222903_0_0_11"/>
<evidence type="ECO:0000313" key="2">
    <source>
        <dbReference type="Proteomes" id="UP000034034"/>
    </source>
</evidence>
<sequence>MRTGRGAAAVIRRFGLGRGPDVAQNWSKKGGSVLEYWTTPSAER</sequence>
<reference evidence="1" key="1">
    <citation type="submission" date="2019-08" db="EMBL/GenBank/DDBJ databases">
        <title>Complete genome sequence of a mangrove-derived Streptomyces xiamenensis.</title>
        <authorList>
            <person name="Xu J."/>
        </authorList>
    </citation>
    <scope>NUCLEOTIDE SEQUENCE</scope>
    <source>
        <strain evidence="1">318</strain>
    </source>
</reference>
<gene>
    <name evidence="1" type="ORF">SXIM_38850</name>
</gene>
<proteinExistence type="predicted"/>
<dbReference type="PATRIC" id="fig|408015.6.peg.3937"/>
<dbReference type="AlphaFoldDB" id="A0A0F7FYV7"/>